<evidence type="ECO:0000256" key="2">
    <source>
        <dbReference type="SAM" id="Phobius"/>
    </source>
</evidence>
<dbReference type="NCBIfam" id="NF041516">
    <property type="entry name" value="PA2928_fam"/>
    <property type="match status" value="1"/>
</dbReference>
<keyword evidence="4" id="KW-1185">Reference proteome</keyword>
<name>A0ABU2JNH7_9ACTN</name>
<keyword evidence="2" id="KW-1133">Transmembrane helix</keyword>
<feature type="region of interest" description="Disordered" evidence="1">
    <location>
        <begin position="1"/>
        <end position="32"/>
    </location>
</feature>
<reference evidence="4" key="1">
    <citation type="submission" date="2023-07" db="EMBL/GenBank/DDBJ databases">
        <title>30 novel species of actinomycetes from the DSMZ collection.</title>
        <authorList>
            <person name="Nouioui I."/>
        </authorList>
    </citation>
    <scope>NUCLEOTIDE SEQUENCE [LARGE SCALE GENOMIC DNA]</scope>
    <source>
        <strain evidence="4">DSM 44915</strain>
    </source>
</reference>
<keyword evidence="2" id="KW-0812">Transmembrane</keyword>
<dbReference type="RefSeq" id="WP_311666547.1">
    <property type="nucleotide sequence ID" value="NZ_JAVREO010000004.1"/>
</dbReference>
<feature type="transmembrane region" description="Helical" evidence="2">
    <location>
        <begin position="39"/>
        <end position="63"/>
    </location>
</feature>
<dbReference type="InterPro" id="IPR048161">
    <property type="entry name" value="PA2928-like"/>
</dbReference>
<evidence type="ECO:0000313" key="4">
    <source>
        <dbReference type="Proteomes" id="UP001183410"/>
    </source>
</evidence>
<organism evidence="3 4">
    <name type="scientific">Streptomyces chisholmiae</name>
    <dbReference type="NCBI Taxonomy" id="3075540"/>
    <lineage>
        <taxon>Bacteria</taxon>
        <taxon>Bacillati</taxon>
        <taxon>Actinomycetota</taxon>
        <taxon>Actinomycetes</taxon>
        <taxon>Kitasatosporales</taxon>
        <taxon>Streptomycetaceae</taxon>
        <taxon>Streptomyces</taxon>
    </lineage>
</organism>
<evidence type="ECO:0000313" key="3">
    <source>
        <dbReference type="EMBL" id="MDT0266534.1"/>
    </source>
</evidence>
<dbReference type="EMBL" id="JAVREO010000004">
    <property type="protein sequence ID" value="MDT0266534.1"/>
    <property type="molecule type" value="Genomic_DNA"/>
</dbReference>
<comment type="caution">
    <text evidence="3">The sequence shown here is derived from an EMBL/GenBank/DDBJ whole genome shotgun (WGS) entry which is preliminary data.</text>
</comment>
<accession>A0ABU2JNH7</accession>
<keyword evidence="2" id="KW-0472">Membrane</keyword>
<protein>
    <submittedName>
        <fullName evidence="3">PA2928 family protein</fullName>
    </submittedName>
</protein>
<sequence>MNDPRNPGVAGGVRLITSPYGTPDRPSYPRRRNRSGGGLALFLGLAVPLGVGGAIFGTVLLSYPEGDVALQTGTGLAVTPAGEVALVPYERDGGTGVFRMFDDPWETRLAAVDVATGDSLWDVRLSGELIWEARVLATSDTHVYLNTDDGLRIVALADGSTVVAPDAIPGIGAGHIAAGSAYAFDSARNAVVAMDTLGEIYLIRIGELAATPADEATANAWRGRLSDGPLTSDDAELTGESAAAGEAGSLSLRATEIGARSSDLVLTDRAGGSRQLGGQPFREPEILLGGGVRVASAAPVVVGGGEPADPAEDVARRIEELLGADVPVEVSEELRRQLSDALGAGAELPGLPGWAGLAELTNLPELAELSDLPGLAGLPGLGGAAPRSEGDEQAGLLALGADQGYVVVQEAADAVGDNYRLHVVSLDSGEILATRLMAAEAGPAFTTPSGTSVLPVASADEEFAEHDELLLIRPDGSLVEVEVGATDFFGNPE</sequence>
<evidence type="ECO:0000256" key="1">
    <source>
        <dbReference type="SAM" id="MobiDB-lite"/>
    </source>
</evidence>
<proteinExistence type="predicted"/>
<dbReference type="Proteomes" id="UP001183410">
    <property type="component" value="Unassembled WGS sequence"/>
</dbReference>
<gene>
    <name evidence="3" type="ORF">RM844_09520</name>
</gene>